<feature type="compositionally biased region" description="Polar residues" evidence="1">
    <location>
        <begin position="31"/>
        <end position="40"/>
    </location>
</feature>
<feature type="transmembrane region" description="Helical" evidence="2">
    <location>
        <begin position="89"/>
        <end position="112"/>
    </location>
</feature>
<gene>
    <name evidence="3" type="ORF">BO71DRAFT_403037</name>
</gene>
<organism evidence="3 4">
    <name type="scientific">Aspergillus ellipticus CBS 707.79</name>
    <dbReference type="NCBI Taxonomy" id="1448320"/>
    <lineage>
        <taxon>Eukaryota</taxon>
        <taxon>Fungi</taxon>
        <taxon>Dikarya</taxon>
        <taxon>Ascomycota</taxon>
        <taxon>Pezizomycotina</taxon>
        <taxon>Eurotiomycetes</taxon>
        <taxon>Eurotiomycetidae</taxon>
        <taxon>Eurotiales</taxon>
        <taxon>Aspergillaceae</taxon>
        <taxon>Aspergillus</taxon>
        <taxon>Aspergillus subgen. Circumdati</taxon>
    </lineage>
</organism>
<evidence type="ECO:0000256" key="1">
    <source>
        <dbReference type="SAM" id="MobiDB-lite"/>
    </source>
</evidence>
<sequence length="132" mass="15055">MSGMQRGILPSPGFQSQSPLRAKSDSDSEDNTITTTTPATSDHDWSPGIEKCQPYTGLLGHEHDRDDYTNTCRIDREALGPCQCQRRRAFLYMASYVAFATMSFFSAAYYFWCLIPYEPSESNYPFLIRGRR</sequence>
<accession>A0A319EEK6</accession>
<dbReference type="AlphaFoldDB" id="A0A319EEK6"/>
<keyword evidence="2" id="KW-0812">Transmembrane</keyword>
<proteinExistence type="predicted"/>
<protein>
    <submittedName>
        <fullName evidence="3">Uncharacterized protein</fullName>
    </submittedName>
</protein>
<feature type="region of interest" description="Disordered" evidence="1">
    <location>
        <begin position="1"/>
        <end position="47"/>
    </location>
</feature>
<dbReference type="Proteomes" id="UP000247810">
    <property type="component" value="Unassembled WGS sequence"/>
</dbReference>
<evidence type="ECO:0000313" key="3">
    <source>
        <dbReference type="EMBL" id="PYH89472.1"/>
    </source>
</evidence>
<dbReference type="EMBL" id="KZ826028">
    <property type="protein sequence ID" value="PYH89472.1"/>
    <property type="molecule type" value="Genomic_DNA"/>
</dbReference>
<evidence type="ECO:0000313" key="4">
    <source>
        <dbReference type="Proteomes" id="UP000247810"/>
    </source>
</evidence>
<dbReference type="OrthoDB" id="4503624at2759"/>
<keyword evidence="2" id="KW-1133">Transmembrane helix</keyword>
<dbReference type="VEuPathDB" id="FungiDB:BO71DRAFT_403037"/>
<reference evidence="3 4" key="1">
    <citation type="submission" date="2018-02" db="EMBL/GenBank/DDBJ databases">
        <title>The genomes of Aspergillus section Nigri reveals drivers in fungal speciation.</title>
        <authorList>
            <consortium name="DOE Joint Genome Institute"/>
            <person name="Vesth T.C."/>
            <person name="Nybo J."/>
            <person name="Theobald S."/>
            <person name="Brandl J."/>
            <person name="Frisvad J.C."/>
            <person name="Nielsen K.F."/>
            <person name="Lyhne E.K."/>
            <person name="Kogle M.E."/>
            <person name="Kuo A."/>
            <person name="Riley R."/>
            <person name="Clum A."/>
            <person name="Nolan M."/>
            <person name="Lipzen A."/>
            <person name="Salamov A."/>
            <person name="Henrissat B."/>
            <person name="Wiebenga A."/>
            <person name="De vries R.P."/>
            <person name="Grigoriev I.V."/>
            <person name="Mortensen U.H."/>
            <person name="Andersen M.R."/>
            <person name="Baker S.E."/>
        </authorList>
    </citation>
    <scope>NUCLEOTIDE SEQUENCE [LARGE SCALE GENOMIC DNA]</scope>
    <source>
        <strain evidence="3 4">CBS 707.79</strain>
    </source>
</reference>
<keyword evidence="2" id="KW-0472">Membrane</keyword>
<name>A0A319EEK6_9EURO</name>
<keyword evidence="4" id="KW-1185">Reference proteome</keyword>
<evidence type="ECO:0000256" key="2">
    <source>
        <dbReference type="SAM" id="Phobius"/>
    </source>
</evidence>